<evidence type="ECO:0000313" key="3">
    <source>
        <dbReference type="Proteomes" id="UP000568751"/>
    </source>
</evidence>
<feature type="transmembrane region" description="Helical" evidence="1">
    <location>
        <begin position="173"/>
        <end position="195"/>
    </location>
</feature>
<sequence>MSDNTNYPAQLNIKYNDSSNRVTVFFRLLLVIPAALIIALLSGFLVEGNNSNALQVGGGFLFLPIMLMIVVRGKYPKWWFDWVCELSKLSYRILAYSMLLTDKYPSVDEEQDIGLVLKYPDVKKELNRYLPLIKWLLAAPHFLILIVIYAAIFVLSPVIWLTVLIMGKMPETLFNFLVGFLRYNFRVSAYAILLITDKYPPFNGKP</sequence>
<dbReference type="AlphaFoldDB" id="A0A853F0Q2"/>
<reference evidence="2 3" key="1">
    <citation type="submission" date="2020-05" db="EMBL/GenBank/DDBJ databases">
        <title>Horizontal transmission and recombination maintain forever young bacterial symbiont genomes.</title>
        <authorList>
            <person name="Russell S.L."/>
            <person name="Pepper-Tunick E."/>
            <person name="Svedberg J."/>
            <person name="Byrne A."/>
            <person name="Ruelas Castillo J."/>
            <person name="Vollmers C."/>
            <person name="Beinart R.A."/>
            <person name="Corbett-Detig R."/>
        </authorList>
    </citation>
    <scope>NUCLEOTIDE SEQUENCE [LARGE SCALE GENOMIC DNA]</scope>
    <source>
        <strain evidence="2">455</strain>
    </source>
</reference>
<dbReference type="EMBL" id="JACCHT010000001">
    <property type="protein sequence ID" value="NYT27503.1"/>
    <property type="molecule type" value="Genomic_DNA"/>
</dbReference>
<organism evidence="2 3">
    <name type="scientific">Candidatus Thiodubiliella endoseptemdiera</name>
    <dbReference type="NCBI Taxonomy" id="2738886"/>
    <lineage>
        <taxon>Bacteria</taxon>
        <taxon>Pseudomonadati</taxon>
        <taxon>Pseudomonadota</taxon>
        <taxon>Gammaproteobacteria</taxon>
        <taxon>Candidatus Pseudothioglobaceae</taxon>
        <taxon>Candidatus Thiodubiliella</taxon>
    </lineage>
</organism>
<gene>
    <name evidence="2" type="ORF">H0A76_06135</name>
</gene>
<feature type="transmembrane region" description="Helical" evidence="1">
    <location>
        <begin position="24"/>
        <end position="46"/>
    </location>
</feature>
<name>A0A853F0Q2_9GAMM</name>
<evidence type="ECO:0000256" key="1">
    <source>
        <dbReference type="SAM" id="Phobius"/>
    </source>
</evidence>
<dbReference type="InterPro" id="IPR025498">
    <property type="entry name" value="DUF4389"/>
</dbReference>
<proteinExistence type="predicted"/>
<comment type="caution">
    <text evidence="2">The sequence shown here is derived from an EMBL/GenBank/DDBJ whole genome shotgun (WGS) entry which is preliminary data.</text>
</comment>
<feature type="transmembrane region" description="Helical" evidence="1">
    <location>
        <begin position="52"/>
        <end position="71"/>
    </location>
</feature>
<keyword evidence="1" id="KW-0812">Transmembrane</keyword>
<accession>A0A853F0Q2</accession>
<dbReference type="Pfam" id="PF14333">
    <property type="entry name" value="DUF4389"/>
    <property type="match status" value="1"/>
</dbReference>
<feature type="transmembrane region" description="Helical" evidence="1">
    <location>
        <begin position="142"/>
        <end position="167"/>
    </location>
</feature>
<protein>
    <submittedName>
        <fullName evidence="2">DUF4389 domain-containing protein</fullName>
    </submittedName>
</protein>
<evidence type="ECO:0000313" key="2">
    <source>
        <dbReference type="EMBL" id="NYT27503.1"/>
    </source>
</evidence>
<keyword evidence="1" id="KW-0472">Membrane</keyword>
<dbReference type="Proteomes" id="UP000568751">
    <property type="component" value="Unassembled WGS sequence"/>
</dbReference>
<keyword evidence="1" id="KW-1133">Transmembrane helix</keyword>